<dbReference type="SMART" id="SM00950">
    <property type="entry name" value="Piwi"/>
    <property type="match status" value="1"/>
</dbReference>
<dbReference type="PANTHER" id="PTHR22891">
    <property type="entry name" value="EUKARYOTIC TRANSLATION INITIATION FACTOR 2C"/>
    <property type="match status" value="1"/>
</dbReference>
<dbReference type="InterPro" id="IPR036085">
    <property type="entry name" value="PAZ_dom_sf"/>
</dbReference>
<dbReference type="InterPro" id="IPR036397">
    <property type="entry name" value="RNaseH_sf"/>
</dbReference>
<name>A0A1I7Y474_9BILA</name>
<dbReference type="SUPFAM" id="SSF101690">
    <property type="entry name" value="PAZ domain"/>
    <property type="match status" value="1"/>
</dbReference>
<reference evidence="3" key="1">
    <citation type="submission" date="2016-11" db="UniProtKB">
        <authorList>
            <consortium name="WormBaseParasite"/>
        </authorList>
    </citation>
    <scope>IDENTIFICATION</scope>
</reference>
<dbReference type="SUPFAM" id="SSF53098">
    <property type="entry name" value="Ribonuclease H-like"/>
    <property type="match status" value="1"/>
</dbReference>
<dbReference type="InterPro" id="IPR003165">
    <property type="entry name" value="Piwi"/>
</dbReference>
<dbReference type="AlphaFoldDB" id="A0A1I7Y474"/>
<evidence type="ECO:0000259" key="1">
    <source>
        <dbReference type="PROSITE" id="PS50822"/>
    </source>
</evidence>
<dbReference type="Proteomes" id="UP000095287">
    <property type="component" value="Unplaced"/>
</dbReference>
<accession>A0A1I7Y474</accession>
<dbReference type="Gene3D" id="3.30.420.10">
    <property type="entry name" value="Ribonuclease H-like superfamily/Ribonuclease H"/>
    <property type="match status" value="1"/>
</dbReference>
<dbReference type="WBParaSite" id="L893_g12564.t1">
    <property type="protein sequence ID" value="L893_g12564.t1"/>
    <property type="gene ID" value="L893_g12564"/>
</dbReference>
<dbReference type="PROSITE" id="PS50822">
    <property type="entry name" value="PIWI"/>
    <property type="match status" value="1"/>
</dbReference>
<evidence type="ECO:0000313" key="2">
    <source>
        <dbReference type="Proteomes" id="UP000095287"/>
    </source>
</evidence>
<protein>
    <submittedName>
        <fullName evidence="3">Piwi domain-containing protein</fullName>
    </submittedName>
</protein>
<feature type="domain" description="Piwi" evidence="1">
    <location>
        <begin position="659"/>
        <end position="804"/>
    </location>
</feature>
<sequence>MTEYLRYAETHLTVADKPTAQAKYTNTVELSTNLYELDDPKNSNVTAYSYKVQLSDYLQHGEHGVGDYCELEKGRNLFAAVEALPKKIEGFTKHDLFCDITRQKLYTLKPIPKSEHDENFWVHHQLQLDPPQNLSILRDFGEPFRLCVRDLGNKVAIPNEYDATLEAFVNTAVSHARPAKKDRYYMMEGYCYERKGSSLASEKGQELLVGAKCAVERVEGSNGSHSAAFAVDVHCNWFYKRQSLLSYCMENTPFDEKGVPTDLVDFERLSRSLRGITVFVSYYKVKELYTLVTISNINPSTFKHRQRGPTLKYPNGVMATVIRDDGRDTRPLYFPLELLELPSNQRGSSKDKRIQYSDVDKEGIIKGMAIDFHNQVVKAKLGFDMSLNPLEVRAGVLKLPELHYGSTVVRVDPTNAEWDVDKSVKFIRPADVSGLNWAVLIVPDEYPTMKHEVRGQEFADIIREQAIMRGLDLPEAKLHVVHNGKQEIERFFCTTAVEFVVFVMSKSLKYHEYTKILEREYQVNTQTVTLENAFSVVNEPTCVESKKIVEHSIMKMNIKLGGINYEPIYRNRRIYEPRTTLFVGLTLKNCEVPEKMKSDNRFGGPCPAIVGYAASIGPSQFLGDFHYQYNTSDNVIKPIDKIIKSIYSRVISATKGNHPREIVIYRTLKEQEYKKVMEKEIPAIQQAISDSYVGMGRHLIYIAVTEDHSIRFFPKAYEEDALERETLLPGTVIDRTVVSSSLKQFYLSACSTPVGTRRVPRFSVLVDTTNSSVEKLERMTLDMCFAHQTSTQALRVPAPIKMAQDYVKRGELLAKTAIKKEQREAVITVSNLNAALQISNAANLKDKRITA</sequence>
<dbReference type="GO" id="GO:0003676">
    <property type="term" value="F:nucleic acid binding"/>
    <property type="evidence" value="ECO:0007669"/>
    <property type="project" value="InterPro"/>
</dbReference>
<organism evidence="2 3">
    <name type="scientific">Steinernema glaseri</name>
    <dbReference type="NCBI Taxonomy" id="37863"/>
    <lineage>
        <taxon>Eukaryota</taxon>
        <taxon>Metazoa</taxon>
        <taxon>Ecdysozoa</taxon>
        <taxon>Nematoda</taxon>
        <taxon>Chromadorea</taxon>
        <taxon>Rhabditida</taxon>
        <taxon>Tylenchina</taxon>
        <taxon>Panagrolaimomorpha</taxon>
        <taxon>Strongyloidoidea</taxon>
        <taxon>Steinernematidae</taxon>
        <taxon>Steinernema</taxon>
    </lineage>
</organism>
<keyword evidence="2" id="KW-1185">Reference proteome</keyword>
<dbReference type="InterPro" id="IPR012337">
    <property type="entry name" value="RNaseH-like_sf"/>
</dbReference>
<proteinExistence type="predicted"/>
<dbReference type="Gene3D" id="3.40.50.2300">
    <property type="match status" value="1"/>
</dbReference>
<evidence type="ECO:0000313" key="3">
    <source>
        <dbReference type="WBParaSite" id="L893_g12564.t1"/>
    </source>
</evidence>
<dbReference type="Pfam" id="PF02171">
    <property type="entry name" value="Piwi"/>
    <property type="match status" value="1"/>
</dbReference>